<proteinExistence type="predicted"/>
<sequence>MLIIKKMFVHVDLIHGIKHDEYGTEFICQEMKPAGIISTRSSVIVKSQKKEGICHSANVFT</sequence>
<dbReference type="Proteomes" id="UP000464658">
    <property type="component" value="Chromosome"/>
</dbReference>
<dbReference type="InterPro" id="IPR006699">
    <property type="entry name" value="GlpP"/>
</dbReference>
<dbReference type="GO" id="GO:0045893">
    <property type="term" value="P:positive regulation of DNA-templated transcription"/>
    <property type="evidence" value="ECO:0007669"/>
    <property type="project" value="TreeGrafter"/>
</dbReference>
<dbReference type="PANTHER" id="PTHR35787">
    <property type="entry name" value="GLYCEROL UPTAKE OPERON ANTITERMINATOR REGULATORY PROTEIN"/>
    <property type="match status" value="1"/>
</dbReference>
<dbReference type="Gene3D" id="3.20.20.70">
    <property type="entry name" value="Aldolase class I"/>
    <property type="match status" value="1"/>
</dbReference>
<dbReference type="EMBL" id="AP021906">
    <property type="protein sequence ID" value="BBP88103.1"/>
    <property type="molecule type" value="Genomic_DNA"/>
</dbReference>
<name>A0A5S9M4P1_BACIA</name>
<organism evidence="1 2">
    <name type="scientific">Bacillus safensis</name>
    <dbReference type="NCBI Taxonomy" id="561879"/>
    <lineage>
        <taxon>Bacteria</taxon>
        <taxon>Bacillati</taxon>
        <taxon>Bacillota</taxon>
        <taxon>Bacilli</taxon>
        <taxon>Bacillales</taxon>
        <taxon>Bacillaceae</taxon>
        <taxon>Bacillus</taxon>
    </lineage>
</organism>
<evidence type="ECO:0000313" key="2">
    <source>
        <dbReference type="Proteomes" id="UP000464658"/>
    </source>
</evidence>
<dbReference type="AlphaFoldDB" id="A0A5S9M4P1"/>
<protein>
    <submittedName>
        <fullName evidence="1">Uncharacterized protein</fullName>
    </submittedName>
</protein>
<evidence type="ECO:0000313" key="1">
    <source>
        <dbReference type="EMBL" id="BBP88103.1"/>
    </source>
</evidence>
<gene>
    <name evidence="1" type="ORF">BsIDN1_17210</name>
</gene>
<reference evidence="1 2" key="1">
    <citation type="submission" date="2019-12" db="EMBL/GenBank/DDBJ databases">
        <title>Full genome sequence of a Bacillus safensis strain isolated from commercially available natto in Indonesia.</title>
        <authorList>
            <person name="Yoshida M."/>
            <person name="Uomi M."/>
            <person name="Waturangi D."/>
            <person name="Ekaputri J.J."/>
            <person name="Setiamarga D.H.E."/>
        </authorList>
    </citation>
    <scope>NUCLEOTIDE SEQUENCE [LARGE SCALE GENOMIC DNA]</scope>
    <source>
        <strain evidence="1 2">IDN1</strain>
    </source>
</reference>
<dbReference type="Pfam" id="PF04309">
    <property type="entry name" value="G3P_antiterm"/>
    <property type="match status" value="1"/>
</dbReference>
<dbReference type="GO" id="GO:0006071">
    <property type="term" value="P:glycerol metabolic process"/>
    <property type="evidence" value="ECO:0007669"/>
    <property type="project" value="InterPro"/>
</dbReference>
<dbReference type="InterPro" id="IPR013785">
    <property type="entry name" value="Aldolase_TIM"/>
</dbReference>
<dbReference type="GO" id="GO:0001072">
    <property type="term" value="F:transcription antitermination factor activity, RNA binding"/>
    <property type="evidence" value="ECO:0007669"/>
    <property type="project" value="TreeGrafter"/>
</dbReference>
<accession>A0A5S9M4P1</accession>
<dbReference type="PANTHER" id="PTHR35787:SF1">
    <property type="entry name" value="GLYCEROL UPTAKE OPERON ANTITERMINATOR REGULATORY PROTEIN"/>
    <property type="match status" value="1"/>
</dbReference>
<dbReference type="SUPFAM" id="SSF110391">
    <property type="entry name" value="GlpP-like"/>
    <property type="match status" value="1"/>
</dbReference>